<evidence type="ECO:0000313" key="2">
    <source>
        <dbReference type="EMBL" id="AKI97033.1"/>
    </source>
</evidence>
<proteinExistence type="predicted"/>
<name>A0A0G2ZDZ7_9BACT</name>
<feature type="transmembrane region" description="Helical" evidence="1">
    <location>
        <begin position="12"/>
        <end position="31"/>
    </location>
</feature>
<dbReference type="EMBL" id="CP011232">
    <property type="protein sequence ID" value="AKI97033.1"/>
    <property type="molecule type" value="Genomic_DNA"/>
</dbReference>
<dbReference type="Proteomes" id="UP000035159">
    <property type="component" value="Chromosome"/>
</dbReference>
<evidence type="ECO:0000256" key="1">
    <source>
        <dbReference type="SAM" id="Phobius"/>
    </source>
</evidence>
<evidence type="ECO:0000313" key="3">
    <source>
        <dbReference type="Proteomes" id="UP000035159"/>
    </source>
</evidence>
<organism evidence="2 3">
    <name type="scientific">Kosmotoga pacifica</name>
    <dbReference type="NCBI Taxonomy" id="1330330"/>
    <lineage>
        <taxon>Bacteria</taxon>
        <taxon>Thermotogati</taxon>
        <taxon>Thermotogota</taxon>
        <taxon>Thermotogae</taxon>
        <taxon>Kosmotogales</taxon>
        <taxon>Kosmotogaceae</taxon>
        <taxon>Kosmotoga</taxon>
    </lineage>
</organism>
<keyword evidence="1" id="KW-0472">Membrane</keyword>
<keyword evidence="3" id="KW-1185">Reference proteome</keyword>
<accession>A0A0G2ZDZ7</accession>
<dbReference type="PATRIC" id="fig|1330330.3.peg.689"/>
<keyword evidence="1" id="KW-0812">Transmembrane</keyword>
<dbReference type="AlphaFoldDB" id="A0A0G2ZDZ7"/>
<keyword evidence="1" id="KW-1133">Transmembrane helix</keyword>
<sequence>MNLKRYGKHAGAWVGPAMLGVSLTSSVVTTLSEWKKTIKTLARIIKTRDSRTETIENRV</sequence>
<reference evidence="2 3" key="1">
    <citation type="submission" date="2015-04" db="EMBL/GenBank/DDBJ databases">
        <title>Complete Genome Sequence of Kosmotoga pacifica SLHLJ1.</title>
        <authorList>
            <person name="Jiang L.J."/>
            <person name="Shao Z.Z."/>
            <person name="Jebbar M."/>
        </authorList>
    </citation>
    <scope>NUCLEOTIDE SEQUENCE [LARGE SCALE GENOMIC DNA]</scope>
    <source>
        <strain evidence="2 3">SLHLJ1</strain>
    </source>
</reference>
<dbReference type="KEGG" id="kpf:IX53_03445"/>
<protein>
    <submittedName>
        <fullName evidence="2">Uncharacterized protein</fullName>
    </submittedName>
</protein>
<gene>
    <name evidence="2" type="ORF">IX53_03445</name>
</gene>